<organism evidence="1">
    <name type="scientific">Anguilla anguilla</name>
    <name type="common">European freshwater eel</name>
    <name type="synonym">Muraena anguilla</name>
    <dbReference type="NCBI Taxonomy" id="7936"/>
    <lineage>
        <taxon>Eukaryota</taxon>
        <taxon>Metazoa</taxon>
        <taxon>Chordata</taxon>
        <taxon>Craniata</taxon>
        <taxon>Vertebrata</taxon>
        <taxon>Euteleostomi</taxon>
        <taxon>Actinopterygii</taxon>
        <taxon>Neopterygii</taxon>
        <taxon>Teleostei</taxon>
        <taxon>Anguilliformes</taxon>
        <taxon>Anguillidae</taxon>
        <taxon>Anguilla</taxon>
    </lineage>
</organism>
<proteinExistence type="predicted"/>
<dbReference type="AlphaFoldDB" id="A0A0E9T8H0"/>
<dbReference type="EMBL" id="GBXM01059407">
    <property type="protein sequence ID" value="JAH49170.1"/>
    <property type="molecule type" value="Transcribed_RNA"/>
</dbReference>
<protein>
    <submittedName>
        <fullName evidence="1">Uncharacterized protein</fullName>
    </submittedName>
</protein>
<name>A0A0E9T8H0_ANGAN</name>
<sequence>MMQAPLNMAASDSISTESLCPLQRHRVSGLHFWAEWLEVAGEACPG</sequence>
<evidence type="ECO:0000313" key="1">
    <source>
        <dbReference type="EMBL" id="JAH49170.1"/>
    </source>
</evidence>
<reference evidence="1" key="2">
    <citation type="journal article" date="2015" name="Fish Shellfish Immunol.">
        <title>Early steps in the European eel (Anguilla anguilla)-Vibrio vulnificus interaction in the gills: Role of the RtxA13 toxin.</title>
        <authorList>
            <person name="Callol A."/>
            <person name="Pajuelo D."/>
            <person name="Ebbesson L."/>
            <person name="Teles M."/>
            <person name="MacKenzie S."/>
            <person name="Amaro C."/>
        </authorList>
    </citation>
    <scope>NUCLEOTIDE SEQUENCE</scope>
</reference>
<reference evidence="1" key="1">
    <citation type="submission" date="2014-11" db="EMBL/GenBank/DDBJ databases">
        <authorList>
            <person name="Amaro Gonzalez C."/>
        </authorList>
    </citation>
    <scope>NUCLEOTIDE SEQUENCE</scope>
</reference>
<accession>A0A0E9T8H0</accession>